<dbReference type="EMBL" id="CP049888">
    <property type="protein sequence ID" value="QIL51173.1"/>
    <property type="molecule type" value="Genomic_DNA"/>
</dbReference>
<evidence type="ECO:0000256" key="9">
    <source>
        <dbReference type="ARBA" id="ARBA00041175"/>
    </source>
</evidence>
<dbReference type="RefSeq" id="WP_166011501.1">
    <property type="nucleotide sequence ID" value="NZ_CP049888.1"/>
</dbReference>
<evidence type="ECO:0000256" key="3">
    <source>
        <dbReference type="ARBA" id="ARBA00022490"/>
    </source>
</evidence>
<dbReference type="GO" id="GO:0009401">
    <property type="term" value="P:phosphoenolpyruvate-dependent sugar phosphotransferase system"/>
    <property type="evidence" value="ECO:0007669"/>
    <property type="project" value="UniProtKB-KW"/>
</dbReference>
<dbReference type="Gene3D" id="3.40.930.10">
    <property type="entry name" value="Mannitol-specific EII, Chain A"/>
    <property type="match status" value="1"/>
</dbReference>
<evidence type="ECO:0000256" key="7">
    <source>
        <dbReference type="ARBA" id="ARBA00022777"/>
    </source>
</evidence>
<dbReference type="PANTHER" id="PTHR36203:SF1">
    <property type="entry name" value="ASCORBATE-SPECIFIC PTS SYSTEM EIIA COMPONENT"/>
    <property type="match status" value="1"/>
</dbReference>
<evidence type="ECO:0000313" key="13">
    <source>
        <dbReference type="Proteomes" id="UP000500741"/>
    </source>
</evidence>
<proteinExistence type="predicted"/>
<dbReference type="InterPro" id="IPR051351">
    <property type="entry name" value="Ascorbate-PTS_EIIA_comp"/>
</dbReference>
<dbReference type="Pfam" id="PF00359">
    <property type="entry name" value="PTS_EIIA_2"/>
    <property type="match status" value="1"/>
</dbReference>
<dbReference type="PROSITE" id="PS51094">
    <property type="entry name" value="PTS_EIIA_TYPE_2"/>
    <property type="match status" value="1"/>
</dbReference>
<comment type="subcellular location">
    <subcellularLocation>
        <location evidence="1">Cytoplasm</location>
    </subcellularLocation>
</comment>
<comment type="function">
    <text evidence="8">The phosphoenolpyruvate-dependent sugar phosphotransferase system (sugar PTS), a major carbohydrate active transport system, catalyzes the phosphorylation of incoming sugar substrates concomitantly with their translocation across the cell membrane. The enzyme II UlaABC PTS system is involved in ascorbate transport.</text>
</comment>
<keyword evidence="4" id="KW-0597">Phosphoprotein</keyword>
<keyword evidence="3" id="KW-0963">Cytoplasm</keyword>
<dbReference type="GO" id="GO:0005737">
    <property type="term" value="C:cytoplasm"/>
    <property type="evidence" value="ECO:0007669"/>
    <property type="project" value="UniProtKB-SubCell"/>
</dbReference>
<organism evidence="12 13">
    <name type="scientific">Weissella coleopterorum</name>
    <dbReference type="NCBI Taxonomy" id="2714949"/>
    <lineage>
        <taxon>Bacteria</taxon>
        <taxon>Bacillati</taxon>
        <taxon>Bacillota</taxon>
        <taxon>Bacilli</taxon>
        <taxon>Lactobacillales</taxon>
        <taxon>Lactobacillaceae</taxon>
        <taxon>Weissella</taxon>
    </lineage>
</organism>
<dbReference type="SUPFAM" id="SSF55804">
    <property type="entry name" value="Phoshotransferase/anion transport protein"/>
    <property type="match status" value="1"/>
</dbReference>
<protein>
    <recommendedName>
        <fullName evidence="9">Ascorbate-specific PTS system EIIA component</fullName>
    </recommendedName>
    <alternativeName>
        <fullName evidence="10">Ascorbate-specific phosphotransferase enzyme IIA component</fullName>
    </alternativeName>
</protein>
<dbReference type="AlphaFoldDB" id="A0A6G8B203"/>
<evidence type="ECO:0000256" key="6">
    <source>
        <dbReference type="ARBA" id="ARBA00022683"/>
    </source>
</evidence>
<evidence type="ECO:0000256" key="5">
    <source>
        <dbReference type="ARBA" id="ARBA00022679"/>
    </source>
</evidence>
<dbReference type="Proteomes" id="UP000500741">
    <property type="component" value="Chromosome"/>
</dbReference>
<reference evidence="12 13" key="1">
    <citation type="submission" date="2020-03" db="EMBL/GenBank/DDBJ databases">
        <title>Weissella sp. nov., isolated from Cybister lewisianus.</title>
        <authorList>
            <person name="Hyun D.-W."/>
            <person name="Bae J.-W."/>
        </authorList>
    </citation>
    <scope>NUCLEOTIDE SEQUENCE [LARGE SCALE GENOMIC DNA]</scope>
    <source>
        <strain evidence="12 13">HDW19</strain>
    </source>
</reference>
<dbReference type="KEGG" id="wco:G7084_07650"/>
<keyword evidence="13" id="KW-1185">Reference proteome</keyword>
<dbReference type="InterPro" id="IPR002178">
    <property type="entry name" value="PTS_EIIA_type-2_dom"/>
</dbReference>
<keyword evidence="12" id="KW-0762">Sugar transport</keyword>
<name>A0A6G8B203_9LACO</name>
<accession>A0A6G8B203</accession>
<evidence type="ECO:0000259" key="11">
    <source>
        <dbReference type="PROSITE" id="PS51094"/>
    </source>
</evidence>
<dbReference type="GO" id="GO:0016301">
    <property type="term" value="F:kinase activity"/>
    <property type="evidence" value="ECO:0007669"/>
    <property type="project" value="UniProtKB-KW"/>
</dbReference>
<evidence type="ECO:0000313" key="12">
    <source>
        <dbReference type="EMBL" id="QIL51173.1"/>
    </source>
</evidence>
<evidence type="ECO:0000256" key="1">
    <source>
        <dbReference type="ARBA" id="ARBA00004496"/>
    </source>
</evidence>
<keyword evidence="5" id="KW-0808">Transferase</keyword>
<dbReference type="PANTHER" id="PTHR36203">
    <property type="entry name" value="ASCORBATE-SPECIFIC PTS SYSTEM EIIA COMPONENT"/>
    <property type="match status" value="1"/>
</dbReference>
<evidence type="ECO:0000256" key="4">
    <source>
        <dbReference type="ARBA" id="ARBA00022553"/>
    </source>
</evidence>
<evidence type="ECO:0000256" key="10">
    <source>
        <dbReference type="ARBA" id="ARBA00042072"/>
    </source>
</evidence>
<gene>
    <name evidence="12" type="ORF">G7084_07650</name>
</gene>
<evidence type="ECO:0000256" key="8">
    <source>
        <dbReference type="ARBA" id="ARBA00037387"/>
    </source>
</evidence>
<dbReference type="InterPro" id="IPR016152">
    <property type="entry name" value="PTrfase/Anion_transptr"/>
</dbReference>
<keyword evidence="2" id="KW-0813">Transport</keyword>
<keyword evidence="7" id="KW-0418">Kinase</keyword>
<feature type="domain" description="PTS EIIA type-2" evidence="11">
    <location>
        <begin position="4"/>
        <end position="149"/>
    </location>
</feature>
<evidence type="ECO:0000256" key="2">
    <source>
        <dbReference type="ARBA" id="ARBA00022448"/>
    </source>
</evidence>
<keyword evidence="6" id="KW-0598">Phosphotransferase system</keyword>
<sequence>MLKKLLNEKTIQISDDLFDRKDWRKAITVAAQPLLEECVIKSTYVEAMIKNVEEAGPYINIGPKIALAHAKSSNDVNQVGISLLKTNSAVDLVNAEHPVTLWFVLAAPDDTSHLKLLQELTQLLMDKDLLLQLNEASTIRAIADIIESVNIK</sequence>
<dbReference type="CDD" id="cd00211">
    <property type="entry name" value="PTS_IIA_fru"/>
    <property type="match status" value="1"/>
</dbReference>